<evidence type="ECO:0000256" key="6">
    <source>
        <dbReference type="ARBA" id="ARBA00022989"/>
    </source>
</evidence>
<dbReference type="InterPro" id="IPR017972">
    <property type="entry name" value="Cyt_P450_CS"/>
</dbReference>
<dbReference type="PRINTS" id="PR00385">
    <property type="entry name" value="P450"/>
</dbReference>
<dbReference type="SUPFAM" id="SSF48264">
    <property type="entry name" value="Cytochrome P450"/>
    <property type="match status" value="1"/>
</dbReference>
<keyword evidence="9 11" id="KW-0503">Monooxygenase</keyword>
<keyword evidence="3 11" id="KW-0349">Heme</keyword>
<dbReference type="PRINTS" id="PR00463">
    <property type="entry name" value="EP450I"/>
</dbReference>
<keyword evidence="8 11" id="KW-0408">Iron</keyword>
<comment type="subcellular location">
    <subcellularLocation>
        <location evidence="2">Membrane</location>
    </subcellularLocation>
</comment>
<name>A0ABU6W9Y2_9FABA</name>
<feature type="transmembrane region" description="Helical" evidence="12">
    <location>
        <begin position="12"/>
        <end position="33"/>
    </location>
</feature>
<dbReference type="PANTHER" id="PTHR47947">
    <property type="entry name" value="CYTOCHROME P450 82C3-RELATED"/>
    <property type="match status" value="1"/>
</dbReference>
<dbReference type="InterPro" id="IPR050651">
    <property type="entry name" value="Plant_Cytochrome_P450_Monoox"/>
</dbReference>
<evidence type="ECO:0000256" key="3">
    <source>
        <dbReference type="ARBA" id="ARBA00022617"/>
    </source>
</evidence>
<dbReference type="InterPro" id="IPR001128">
    <property type="entry name" value="Cyt_P450"/>
</dbReference>
<evidence type="ECO:0000256" key="11">
    <source>
        <dbReference type="RuleBase" id="RU000461"/>
    </source>
</evidence>
<keyword evidence="5 11" id="KW-0479">Metal-binding</keyword>
<dbReference type="InterPro" id="IPR036396">
    <property type="entry name" value="Cyt_P450_sf"/>
</dbReference>
<keyword evidence="6 12" id="KW-1133">Transmembrane helix</keyword>
<protein>
    <recommendedName>
        <fullName evidence="15">Cytochrome P450</fullName>
    </recommendedName>
</protein>
<proteinExistence type="inferred from homology"/>
<evidence type="ECO:0000256" key="1">
    <source>
        <dbReference type="ARBA" id="ARBA00001971"/>
    </source>
</evidence>
<evidence type="ECO:0000256" key="7">
    <source>
        <dbReference type="ARBA" id="ARBA00023002"/>
    </source>
</evidence>
<evidence type="ECO:0000256" key="5">
    <source>
        <dbReference type="ARBA" id="ARBA00022723"/>
    </source>
</evidence>
<dbReference type="PROSITE" id="PS00086">
    <property type="entry name" value="CYTOCHROME_P450"/>
    <property type="match status" value="1"/>
</dbReference>
<keyword evidence="10 12" id="KW-0472">Membrane</keyword>
<sequence>MDFENLLSHPALFTIALLLLSLFALSFLSRIYIYKSGARKAPPEAAGAWPLIGHLHLLGGPQPPHVTLGNMADKYGPIFTIRIGGRKKLLVVSNSKIAKECFTLNDKAFAGRPKMVAFEILGYDFAIFSFKSYGPYWRNLRKTAILEVLSDHKIHMNSHVMLSEVKTAVKDSYNKKGMVVTEMDKWFGEISLNVLFRLVVGKRFSGESEENEGIRKALRDFFDLGASFVVGDAITWLRWLDLDGGEKAMKKTAKELDEFMQSSLDEHRRSRKHGAERDYMDKLISTIDQGFDGGDVDTIIKATSLTLILAGTDTTTGTLVWALALLLNNRQVLDKAIHELDTYIGTNRTVEVTDLNNLVYLQAIIKETLRMHPPVVLNLPHESMNDCVVGGYHIPAGTQLWTNIWKIQRDPALYSNPLEFQPERFLETHKDIDLRGQHFELIPFGAGRRICPGMSFGLQMVQLILANVLHGFDIVTVDGKSVDMIERVGITSIKANPLKVILTPRLSAKAYAEIEEKHNTIV</sequence>
<gene>
    <name evidence="13" type="ORF">PIB30_031496</name>
</gene>
<evidence type="ECO:0000313" key="14">
    <source>
        <dbReference type="Proteomes" id="UP001341840"/>
    </source>
</evidence>
<evidence type="ECO:0000256" key="9">
    <source>
        <dbReference type="ARBA" id="ARBA00023033"/>
    </source>
</evidence>
<dbReference type="Gene3D" id="1.10.630.10">
    <property type="entry name" value="Cytochrome P450"/>
    <property type="match status" value="1"/>
</dbReference>
<evidence type="ECO:0008006" key="15">
    <source>
        <dbReference type="Google" id="ProtNLM"/>
    </source>
</evidence>
<dbReference type="Proteomes" id="UP001341840">
    <property type="component" value="Unassembled WGS sequence"/>
</dbReference>
<comment type="similarity">
    <text evidence="11">Belongs to the cytochrome P450 family.</text>
</comment>
<keyword evidence="7 11" id="KW-0560">Oxidoreductase</keyword>
<accession>A0ABU6W9Y2</accession>
<evidence type="ECO:0000256" key="2">
    <source>
        <dbReference type="ARBA" id="ARBA00004370"/>
    </source>
</evidence>
<dbReference type="InterPro" id="IPR002401">
    <property type="entry name" value="Cyt_P450_E_grp-I"/>
</dbReference>
<evidence type="ECO:0000313" key="13">
    <source>
        <dbReference type="EMBL" id="MED6182745.1"/>
    </source>
</evidence>
<evidence type="ECO:0000256" key="4">
    <source>
        <dbReference type="ARBA" id="ARBA00022692"/>
    </source>
</evidence>
<dbReference type="PANTHER" id="PTHR47947:SF26">
    <property type="entry name" value="CYTOCHROME P450"/>
    <property type="match status" value="1"/>
</dbReference>
<comment type="caution">
    <text evidence="13">The sequence shown here is derived from an EMBL/GenBank/DDBJ whole genome shotgun (WGS) entry which is preliminary data.</text>
</comment>
<keyword evidence="14" id="KW-1185">Reference proteome</keyword>
<dbReference type="EMBL" id="JASCZI010181378">
    <property type="protein sequence ID" value="MED6182745.1"/>
    <property type="molecule type" value="Genomic_DNA"/>
</dbReference>
<reference evidence="13 14" key="1">
    <citation type="journal article" date="2023" name="Plants (Basel)">
        <title>Bridging the Gap: Combining Genomics and Transcriptomics Approaches to Understand Stylosanthes scabra, an Orphan Legume from the Brazilian Caatinga.</title>
        <authorList>
            <person name="Ferreira-Neto J.R.C."/>
            <person name="da Silva M.D."/>
            <person name="Binneck E."/>
            <person name="de Melo N.F."/>
            <person name="da Silva R.H."/>
            <person name="de Melo A.L.T.M."/>
            <person name="Pandolfi V."/>
            <person name="Bustamante F.O."/>
            <person name="Brasileiro-Vidal A.C."/>
            <person name="Benko-Iseppon A.M."/>
        </authorList>
    </citation>
    <scope>NUCLEOTIDE SEQUENCE [LARGE SCALE GENOMIC DNA]</scope>
    <source>
        <tissue evidence="13">Leaves</tissue>
    </source>
</reference>
<evidence type="ECO:0000256" key="8">
    <source>
        <dbReference type="ARBA" id="ARBA00023004"/>
    </source>
</evidence>
<evidence type="ECO:0000256" key="12">
    <source>
        <dbReference type="SAM" id="Phobius"/>
    </source>
</evidence>
<comment type="cofactor">
    <cofactor evidence="1">
        <name>heme</name>
        <dbReference type="ChEBI" id="CHEBI:30413"/>
    </cofactor>
</comment>
<organism evidence="13 14">
    <name type="scientific">Stylosanthes scabra</name>
    <dbReference type="NCBI Taxonomy" id="79078"/>
    <lineage>
        <taxon>Eukaryota</taxon>
        <taxon>Viridiplantae</taxon>
        <taxon>Streptophyta</taxon>
        <taxon>Embryophyta</taxon>
        <taxon>Tracheophyta</taxon>
        <taxon>Spermatophyta</taxon>
        <taxon>Magnoliopsida</taxon>
        <taxon>eudicotyledons</taxon>
        <taxon>Gunneridae</taxon>
        <taxon>Pentapetalae</taxon>
        <taxon>rosids</taxon>
        <taxon>fabids</taxon>
        <taxon>Fabales</taxon>
        <taxon>Fabaceae</taxon>
        <taxon>Papilionoideae</taxon>
        <taxon>50 kb inversion clade</taxon>
        <taxon>dalbergioids sensu lato</taxon>
        <taxon>Dalbergieae</taxon>
        <taxon>Pterocarpus clade</taxon>
        <taxon>Stylosanthes</taxon>
    </lineage>
</organism>
<dbReference type="Pfam" id="PF00067">
    <property type="entry name" value="p450"/>
    <property type="match status" value="1"/>
</dbReference>
<evidence type="ECO:0000256" key="10">
    <source>
        <dbReference type="ARBA" id="ARBA00023136"/>
    </source>
</evidence>
<keyword evidence="4 12" id="KW-0812">Transmembrane</keyword>